<keyword evidence="3" id="KW-1185">Reference proteome</keyword>
<dbReference type="EMBL" id="LAQJ01000079">
    <property type="protein sequence ID" value="KKO20700.1"/>
    <property type="molecule type" value="Genomic_DNA"/>
</dbReference>
<dbReference type="GO" id="GO:0003677">
    <property type="term" value="F:DNA binding"/>
    <property type="evidence" value="ECO:0007669"/>
    <property type="project" value="InterPro"/>
</dbReference>
<dbReference type="AlphaFoldDB" id="A0A0M2UYN6"/>
<organism evidence="2 3">
    <name type="scientific">Candidatus Brocadia fulgida</name>
    <dbReference type="NCBI Taxonomy" id="380242"/>
    <lineage>
        <taxon>Bacteria</taxon>
        <taxon>Pseudomonadati</taxon>
        <taxon>Planctomycetota</taxon>
        <taxon>Candidatus Brocadiia</taxon>
        <taxon>Candidatus Brocadiales</taxon>
        <taxon>Candidatus Brocadiaceae</taxon>
        <taxon>Candidatus Brocadia</taxon>
    </lineage>
</organism>
<dbReference type="GO" id="GO:0006313">
    <property type="term" value="P:DNA transposition"/>
    <property type="evidence" value="ECO:0007669"/>
    <property type="project" value="InterPro"/>
</dbReference>
<sequence length="270" mass="31849">MSIFSANIPLFKDKIQIAMELFDTCSKTMDFSGIVFDSWYATTRLLTHIHKKGKIFYSEIKSNRNIFMRHPVKKNKCLVKPDELVTLIKKHFWDKIKFVKFKTTDGSEVSHKSYSFEAKLKDCDVPIKLVVILGKWNKEDDYNYHILITNDLRASAKMIITNYLLRWGIEHCFKELKDTFCFDHYQVRHINKIERYWNLCLVAWTLTYWIKQNAYLAKILETKPTTFNEIKQAVNSMLEFAATNALSKNEKLANGYFKIKSKRLKKKCAA</sequence>
<accession>A0A0M2UYN6</accession>
<feature type="domain" description="Transposase IS4-like" evidence="1">
    <location>
        <begin position="30"/>
        <end position="206"/>
    </location>
</feature>
<gene>
    <name evidence="2" type="ORF">BROFUL_00567</name>
</gene>
<dbReference type="Pfam" id="PF01609">
    <property type="entry name" value="DDE_Tnp_1"/>
    <property type="match status" value="1"/>
</dbReference>
<proteinExistence type="predicted"/>
<dbReference type="InterPro" id="IPR012337">
    <property type="entry name" value="RNaseH-like_sf"/>
</dbReference>
<dbReference type="InterPro" id="IPR002559">
    <property type="entry name" value="Transposase_11"/>
</dbReference>
<name>A0A0M2UYN6_9BACT</name>
<evidence type="ECO:0000259" key="1">
    <source>
        <dbReference type="Pfam" id="PF01609"/>
    </source>
</evidence>
<reference evidence="2 3" key="1">
    <citation type="journal article" date="2013" name="BMC Microbiol.">
        <title>Identification of the type II cytochrome c maturation pathway in anammox bacteria by comparative genomics.</title>
        <authorList>
            <person name="Ferousi C."/>
            <person name="Speth D.R."/>
            <person name="Reimann J."/>
            <person name="Op den Camp H.J."/>
            <person name="Allen J.W."/>
            <person name="Keltjens J.T."/>
            <person name="Jetten M.S."/>
        </authorList>
    </citation>
    <scope>NUCLEOTIDE SEQUENCE [LARGE SCALE GENOMIC DNA]</scope>
    <source>
        <strain evidence="2">RU1</strain>
    </source>
</reference>
<dbReference type="SUPFAM" id="SSF53098">
    <property type="entry name" value="Ribonuclease H-like"/>
    <property type="match status" value="1"/>
</dbReference>
<evidence type="ECO:0000313" key="2">
    <source>
        <dbReference type="EMBL" id="KKO20700.1"/>
    </source>
</evidence>
<comment type="caution">
    <text evidence="2">The sequence shown here is derived from an EMBL/GenBank/DDBJ whole genome shotgun (WGS) entry which is preliminary data.</text>
</comment>
<dbReference type="Proteomes" id="UP000034954">
    <property type="component" value="Unassembled WGS sequence"/>
</dbReference>
<protein>
    <recommendedName>
        <fullName evidence="1">Transposase IS4-like domain-containing protein</fullName>
    </recommendedName>
</protein>
<evidence type="ECO:0000313" key="3">
    <source>
        <dbReference type="Proteomes" id="UP000034954"/>
    </source>
</evidence>
<dbReference type="GO" id="GO:0004803">
    <property type="term" value="F:transposase activity"/>
    <property type="evidence" value="ECO:0007669"/>
    <property type="project" value="InterPro"/>
</dbReference>